<sequence>MTTFAQYLRLKKKKRTFICSPSTVH</sequence>
<organism evidence="1">
    <name type="scientific">Anguilla anguilla</name>
    <name type="common">European freshwater eel</name>
    <name type="synonym">Muraena anguilla</name>
    <dbReference type="NCBI Taxonomy" id="7936"/>
    <lineage>
        <taxon>Eukaryota</taxon>
        <taxon>Metazoa</taxon>
        <taxon>Chordata</taxon>
        <taxon>Craniata</taxon>
        <taxon>Vertebrata</taxon>
        <taxon>Euteleostomi</taxon>
        <taxon>Actinopterygii</taxon>
        <taxon>Neopterygii</taxon>
        <taxon>Teleostei</taxon>
        <taxon>Anguilliformes</taxon>
        <taxon>Anguillidae</taxon>
        <taxon>Anguilla</taxon>
    </lineage>
</organism>
<reference evidence="1" key="2">
    <citation type="journal article" date="2015" name="Fish Shellfish Immunol.">
        <title>Early steps in the European eel (Anguilla anguilla)-Vibrio vulnificus interaction in the gills: Role of the RtxA13 toxin.</title>
        <authorList>
            <person name="Callol A."/>
            <person name="Pajuelo D."/>
            <person name="Ebbesson L."/>
            <person name="Teles M."/>
            <person name="MacKenzie S."/>
            <person name="Amaro C."/>
        </authorList>
    </citation>
    <scope>NUCLEOTIDE SEQUENCE</scope>
</reference>
<accession>A0A0E9PZG1</accession>
<reference evidence="1" key="1">
    <citation type="submission" date="2014-11" db="EMBL/GenBank/DDBJ databases">
        <authorList>
            <person name="Amaro Gonzalez C."/>
        </authorList>
    </citation>
    <scope>NUCLEOTIDE SEQUENCE</scope>
</reference>
<evidence type="ECO:0000313" key="1">
    <source>
        <dbReference type="EMBL" id="JAH10026.1"/>
    </source>
</evidence>
<name>A0A0E9PZG1_ANGAN</name>
<dbReference type="AlphaFoldDB" id="A0A0E9PZG1"/>
<proteinExistence type="predicted"/>
<dbReference type="EMBL" id="GBXM01098551">
    <property type="protein sequence ID" value="JAH10026.1"/>
    <property type="molecule type" value="Transcribed_RNA"/>
</dbReference>
<protein>
    <submittedName>
        <fullName evidence="1">Uncharacterized protein</fullName>
    </submittedName>
</protein>